<comment type="caution">
    <text evidence="7">The sequence shown here is derived from an EMBL/GenBank/DDBJ whole genome shotgun (WGS) entry which is preliminary data.</text>
</comment>
<dbReference type="GO" id="GO:0016020">
    <property type="term" value="C:membrane"/>
    <property type="evidence" value="ECO:0007669"/>
    <property type="project" value="UniProtKB-SubCell"/>
</dbReference>
<evidence type="ECO:0000256" key="4">
    <source>
        <dbReference type="ARBA" id="ARBA00022989"/>
    </source>
</evidence>
<feature type="transmembrane region" description="Helical" evidence="6">
    <location>
        <begin position="244"/>
        <end position="262"/>
    </location>
</feature>
<gene>
    <name evidence="7" type="ORF">BCR35DRAFT_323370</name>
</gene>
<evidence type="ECO:0000256" key="3">
    <source>
        <dbReference type="ARBA" id="ARBA00022692"/>
    </source>
</evidence>
<dbReference type="PIRSF" id="PIRSF006060">
    <property type="entry name" value="AA_transporter"/>
    <property type="match status" value="1"/>
</dbReference>
<dbReference type="InParanoid" id="A0A1Y2G3T0"/>
<evidence type="ECO:0000256" key="5">
    <source>
        <dbReference type="ARBA" id="ARBA00023136"/>
    </source>
</evidence>
<keyword evidence="3 6" id="KW-0812">Transmembrane</keyword>
<feature type="transmembrane region" description="Helical" evidence="6">
    <location>
        <begin position="204"/>
        <end position="224"/>
    </location>
</feature>
<evidence type="ECO:0000256" key="1">
    <source>
        <dbReference type="ARBA" id="ARBA00004141"/>
    </source>
</evidence>
<keyword evidence="5 6" id="KW-0472">Membrane</keyword>
<dbReference type="GO" id="GO:0022857">
    <property type="term" value="F:transmembrane transporter activity"/>
    <property type="evidence" value="ECO:0007669"/>
    <property type="project" value="InterPro"/>
</dbReference>
<dbReference type="PANTHER" id="PTHR45649:SF14">
    <property type="entry name" value="GABA PERMEASE"/>
    <property type="match status" value="1"/>
</dbReference>
<feature type="transmembrane region" description="Helical" evidence="6">
    <location>
        <begin position="135"/>
        <end position="162"/>
    </location>
</feature>
<comment type="subcellular location">
    <subcellularLocation>
        <location evidence="1">Membrane</location>
        <topology evidence="1">Multi-pass membrane protein</topology>
    </subcellularLocation>
</comment>
<evidence type="ECO:0000313" key="8">
    <source>
        <dbReference type="Proteomes" id="UP000193467"/>
    </source>
</evidence>
<dbReference type="STRING" id="106004.A0A1Y2G3T0"/>
<feature type="transmembrane region" description="Helical" evidence="6">
    <location>
        <begin position="283"/>
        <end position="305"/>
    </location>
</feature>
<dbReference type="InterPro" id="IPR002293">
    <property type="entry name" value="AA/rel_permease1"/>
</dbReference>
<keyword evidence="2" id="KW-0813">Transport</keyword>
<evidence type="ECO:0000256" key="6">
    <source>
        <dbReference type="SAM" id="Phobius"/>
    </source>
</evidence>
<accession>A0A1Y2G3T0</accession>
<feature type="transmembrane region" description="Helical" evidence="6">
    <location>
        <begin position="49"/>
        <end position="68"/>
    </location>
</feature>
<name>A0A1Y2G3T0_9BASI</name>
<reference evidence="7 8" key="1">
    <citation type="submission" date="2016-07" db="EMBL/GenBank/DDBJ databases">
        <title>Pervasive Adenine N6-methylation of Active Genes in Fungi.</title>
        <authorList>
            <consortium name="DOE Joint Genome Institute"/>
            <person name="Mondo S.J."/>
            <person name="Dannebaum R.O."/>
            <person name="Kuo R.C."/>
            <person name="Labutti K."/>
            <person name="Haridas S."/>
            <person name="Kuo A."/>
            <person name="Salamov A."/>
            <person name="Ahrendt S.R."/>
            <person name="Lipzen A."/>
            <person name="Sullivan W."/>
            <person name="Andreopoulos W.B."/>
            <person name="Clum A."/>
            <person name="Lindquist E."/>
            <person name="Daum C."/>
            <person name="Ramamoorthy G.K."/>
            <person name="Gryganskyi A."/>
            <person name="Culley D."/>
            <person name="Magnuson J.K."/>
            <person name="James T.Y."/>
            <person name="O'Malley M.A."/>
            <person name="Stajich J.E."/>
            <person name="Spatafora J.W."/>
            <person name="Visel A."/>
            <person name="Grigoriev I.V."/>
        </authorList>
    </citation>
    <scope>NUCLEOTIDE SEQUENCE [LARGE SCALE GENOMIC DNA]</scope>
    <source>
        <strain evidence="7 8">62-1032</strain>
    </source>
</reference>
<dbReference type="EMBL" id="MCGR01000002">
    <property type="protein sequence ID" value="ORY91623.1"/>
    <property type="molecule type" value="Genomic_DNA"/>
</dbReference>
<feature type="transmembrane region" description="Helical" evidence="6">
    <location>
        <begin position="174"/>
        <end position="192"/>
    </location>
</feature>
<feature type="transmembrane region" description="Helical" evidence="6">
    <location>
        <begin position="485"/>
        <end position="503"/>
    </location>
</feature>
<organism evidence="7 8">
    <name type="scientific">Leucosporidium creatinivorum</name>
    <dbReference type="NCBI Taxonomy" id="106004"/>
    <lineage>
        <taxon>Eukaryota</taxon>
        <taxon>Fungi</taxon>
        <taxon>Dikarya</taxon>
        <taxon>Basidiomycota</taxon>
        <taxon>Pucciniomycotina</taxon>
        <taxon>Microbotryomycetes</taxon>
        <taxon>Leucosporidiales</taxon>
        <taxon>Leucosporidium</taxon>
    </lineage>
</organism>
<dbReference type="Pfam" id="PF13520">
    <property type="entry name" value="AA_permease_2"/>
    <property type="match status" value="1"/>
</dbReference>
<protein>
    <submittedName>
        <fullName evidence="7">Amino acid/polyamine transporter I</fullName>
    </submittedName>
</protein>
<dbReference type="OrthoDB" id="3900342at2759"/>
<feature type="transmembrane region" description="Helical" evidence="6">
    <location>
        <begin position="455"/>
        <end position="473"/>
    </location>
</feature>
<dbReference type="Gene3D" id="1.20.1740.10">
    <property type="entry name" value="Amino acid/polyamine transporter I"/>
    <property type="match status" value="1"/>
</dbReference>
<keyword evidence="8" id="KW-1185">Reference proteome</keyword>
<feature type="transmembrane region" description="Helical" evidence="6">
    <location>
        <begin position="384"/>
        <end position="404"/>
    </location>
</feature>
<dbReference type="PANTHER" id="PTHR45649">
    <property type="entry name" value="AMINO-ACID PERMEASE BAT1"/>
    <property type="match status" value="1"/>
</dbReference>
<dbReference type="Proteomes" id="UP000193467">
    <property type="component" value="Unassembled WGS sequence"/>
</dbReference>
<feature type="transmembrane region" description="Helical" evidence="6">
    <location>
        <begin position="331"/>
        <end position="354"/>
    </location>
</feature>
<keyword evidence="4 6" id="KW-1133">Transmembrane helix</keyword>
<feature type="transmembrane region" description="Helical" evidence="6">
    <location>
        <begin position="80"/>
        <end position="100"/>
    </location>
</feature>
<sequence>MDTHPAPKYGSKDLPPASRVVSAIDVELESGRLHSHDDGAGQLKVQFNLISMAALCYVTMSTWAAWAGTMVTCLYSGGPAGMFFGFLVVWVCSLCSSASLGEMASIWPDASGQILWVERLSPPSIAKFMRFYTGYLTALGHIFFSAASAFVFSTLVTAFAILCNPDYVNSRWQTTLICWCVIGLALVFNLYGVRFFTLLNTATAILGVTTLLSLIVVMLTMSSHRNSATYAFTEFINATGWDNSGIVFILGLVTAAFSMIGYDCIAHMSEEMHDPARDAPRAMVGAILMSGVTGISFIVTVLFTLQDPDGLATTTTGFPYLAMLFQVTQSIPGSVFLALATLACAPVAVIMIMASSGRILMSFAREGGLPFSSFFAKVDKRKQLPINALCFSAGLQALLVLIYIGNTALFNSLLVLTVAALNISYAIPNGLMLFRARRLGLPKAPFSLGRLGTPINAIALSYNIVISFFLFFPNYLPVTALNMNYASAIFGLVHLIMGIYWFCGGKQNVRRFAAERARAEGSKSSNISLEA</sequence>
<feature type="transmembrane region" description="Helical" evidence="6">
    <location>
        <begin position="410"/>
        <end position="434"/>
    </location>
</feature>
<evidence type="ECO:0000256" key="2">
    <source>
        <dbReference type="ARBA" id="ARBA00022448"/>
    </source>
</evidence>
<evidence type="ECO:0000313" key="7">
    <source>
        <dbReference type="EMBL" id="ORY91623.1"/>
    </source>
</evidence>
<dbReference type="AlphaFoldDB" id="A0A1Y2G3T0"/>
<proteinExistence type="predicted"/>